<sequence>MNGFHLLSTRAGWVGTAWGRQGLLVLTFPRPSREEALAALMDEVIPAEVNQGSGPALKRWPVAFLEERLNQYFQGRPVSFTDIPVDLSWCTPFVARVLDFVRHIGYGELWSYQQVAAAVGSPRAARAVGGALGTNRVPLVIPCHRVIRRDGSPGGFGGGLPLKLQLLQLEGVRPGPTGRYQLTNDSVCVNISNAPGSQMR</sequence>
<reference evidence="8 9" key="1">
    <citation type="submission" date="2023-07" db="EMBL/GenBank/DDBJ databases">
        <title>Genomic Encyclopedia of Type Strains, Phase IV (KMG-IV): sequencing the most valuable type-strain genomes for metagenomic binning, comparative biology and taxonomic classification.</title>
        <authorList>
            <person name="Goeker M."/>
        </authorList>
    </citation>
    <scope>NUCLEOTIDE SEQUENCE [LARGE SCALE GENOMIC DNA]</scope>
    <source>
        <strain evidence="8 9">DSM 12396</strain>
    </source>
</reference>
<evidence type="ECO:0000256" key="6">
    <source>
        <dbReference type="ARBA" id="ARBA00049348"/>
    </source>
</evidence>
<keyword evidence="3 8" id="KW-0808">Transferase</keyword>
<dbReference type="NCBIfam" id="TIGR00589">
    <property type="entry name" value="ogt"/>
    <property type="match status" value="1"/>
</dbReference>
<keyword evidence="4" id="KW-0227">DNA damage</keyword>
<dbReference type="InterPro" id="IPR036217">
    <property type="entry name" value="MethylDNA_cys_MeTrfase_DNAb"/>
</dbReference>
<gene>
    <name evidence="8" type="ORF">J2Z49_001158</name>
</gene>
<dbReference type="InterPro" id="IPR014048">
    <property type="entry name" value="MethylDNA_cys_MeTrfase_DNA-bd"/>
</dbReference>
<dbReference type="CDD" id="cd06445">
    <property type="entry name" value="ATase"/>
    <property type="match status" value="1"/>
</dbReference>
<evidence type="ECO:0000256" key="5">
    <source>
        <dbReference type="ARBA" id="ARBA00023204"/>
    </source>
</evidence>
<dbReference type="GO" id="GO:0003908">
    <property type="term" value="F:methylated-DNA-[protein]-cysteine S-methyltransferase activity"/>
    <property type="evidence" value="ECO:0007669"/>
    <property type="project" value="UniProtKB-EC"/>
</dbReference>
<dbReference type="RefSeq" id="WP_307400673.1">
    <property type="nucleotide sequence ID" value="NZ_JAUSUX010000007.1"/>
</dbReference>
<keyword evidence="9" id="KW-1185">Reference proteome</keyword>
<keyword evidence="2 8" id="KW-0489">Methyltransferase</keyword>
<accession>A0ABU0B022</accession>
<dbReference type="EMBL" id="JAUSUX010000007">
    <property type="protein sequence ID" value="MDQ0286052.1"/>
    <property type="molecule type" value="Genomic_DNA"/>
</dbReference>
<dbReference type="EC" id="2.1.1.63" evidence="8"/>
<dbReference type="InterPro" id="IPR001497">
    <property type="entry name" value="MethylDNA_cys_MeTrfase_AS"/>
</dbReference>
<evidence type="ECO:0000313" key="9">
    <source>
        <dbReference type="Proteomes" id="UP001225644"/>
    </source>
</evidence>
<dbReference type="PROSITE" id="PS00374">
    <property type="entry name" value="MGMT"/>
    <property type="match status" value="1"/>
</dbReference>
<dbReference type="PANTHER" id="PTHR10815">
    <property type="entry name" value="METHYLATED-DNA--PROTEIN-CYSTEINE METHYLTRANSFERASE"/>
    <property type="match status" value="1"/>
</dbReference>
<evidence type="ECO:0000256" key="3">
    <source>
        <dbReference type="ARBA" id="ARBA00022679"/>
    </source>
</evidence>
<protein>
    <submittedName>
        <fullName evidence="8">Methylated-DNA-[protein]-cysteine S-methyltransferase</fullName>
        <ecNumber evidence="8">2.1.1.63</ecNumber>
    </submittedName>
</protein>
<organism evidence="8 9">
    <name type="scientific">Desulfofundulus luciae</name>
    <dbReference type="NCBI Taxonomy" id="74702"/>
    <lineage>
        <taxon>Bacteria</taxon>
        <taxon>Bacillati</taxon>
        <taxon>Bacillota</taxon>
        <taxon>Clostridia</taxon>
        <taxon>Eubacteriales</taxon>
        <taxon>Peptococcaceae</taxon>
        <taxon>Desulfofundulus</taxon>
    </lineage>
</organism>
<evidence type="ECO:0000256" key="2">
    <source>
        <dbReference type="ARBA" id="ARBA00022603"/>
    </source>
</evidence>
<dbReference type="PANTHER" id="PTHR10815:SF13">
    <property type="entry name" value="METHYLATED-DNA--PROTEIN-CYSTEINE METHYLTRANSFERASE"/>
    <property type="match status" value="1"/>
</dbReference>
<evidence type="ECO:0000259" key="7">
    <source>
        <dbReference type="Pfam" id="PF01035"/>
    </source>
</evidence>
<evidence type="ECO:0000256" key="1">
    <source>
        <dbReference type="ARBA" id="ARBA00001286"/>
    </source>
</evidence>
<evidence type="ECO:0000256" key="4">
    <source>
        <dbReference type="ARBA" id="ARBA00022763"/>
    </source>
</evidence>
<feature type="domain" description="Methylated-DNA-[protein]-cysteine S-methyltransferase DNA binding" evidence="7">
    <location>
        <begin position="92"/>
        <end position="172"/>
    </location>
</feature>
<dbReference type="Gene3D" id="1.10.10.10">
    <property type="entry name" value="Winged helix-like DNA-binding domain superfamily/Winged helix DNA-binding domain"/>
    <property type="match status" value="1"/>
</dbReference>
<dbReference type="Pfam" id="PF01035">
    <property type="entry name" value="DNA_binding_1"/>
    <property type="match status" value="1"/>
</dbReference>
<keyword evidence="5" id="KW-0234">DNA repair</keyword>
<comment type="catalytic activity">
    <reaction evidence="6">
        <text>a 6-O-methyl-2'-deoxyguanosine in DNA + L-cysteinyl-[protein] = S-methyl-L-cysteinyl-[protein] + a 2'-deoxyguanosine in DNA</text>
        <dbReference type="Rhea" id="RHEA:24000"/>
        <dbReference type="Rhea" id="RHEA-COMP:10131"/>
        <dbReference type="Rhea" id="RHEA-COMP:10132"/>
        <dbReference type="Rhea" id="RHEA-COMP:11367"/>
        <dbReference type="Rhea" id="RHEA-COMP:11368"/>
        <dbReference type="ChEBI" id="CHEBI:29950"/>
        <dbReference type="ChEBI" id="CHEBI:82612"/>
        <dbReference type="ChEBI" id="CHEBI:85445"/>
        <dbReference type="ChEBI" id="CHEBI:85448"/>
        <dbReference type="EC" id="2.1.1.63"/>
    </reaction>
</comment>
<dbReference type="GO" id="GO:0032259">
    <property type="term" value="P:methylation"/>
    <property type="evidence" value="ECO:0007669"/>
    <property type="project" value="UniProtKB-KW"/>
</dbReference>
<proteinExistence type="predicted"/>
<dbReference type="SUPFAM" id="SSF46767">
    <property type="entry name" value="Methylated DNA-protein cysteine methyltransferase, C-terminal domain"/>
    <property type="match status" value="1"/>
</dbReference>
<name>A0ABU0B022_9FIRM</name>
<dbReference type="InterPro" id="IPR036388">
    <property type="entry name" value="WH-like_DNA-bd_sf"/>
</dbReference>
<comment type="catalytic activity">
    <reaction evidence="1">
        <text>a 4-O-methyl-thymidine in DNA + L-cysteinyl-[protein] = a thymidine in DNA + S-methyl-L-cysteinyl-[protein]</text>
        <dbReference type="Rhea" id="RHEA:53428"/>
        <dbReference type="Rhea" id="RHEA-COMP:10131"/>
        <dbReference type="Rhea" id="RHEA-COMP:10132"/>
        <dbReference type="Rhea" id="RHEA-COMP:13555"/>
        <dbReference type="Rhea" id="RHEA-COMP:13556"/>
        <dbReference type="ChEBI" id="CHEBI:29950"/>
        <dbReference type="ChEBI" id="CHEBI:82612"/>
        <dbReference type="ChEBI" id="CHEBI:137386"/>
        <dbReference type="ChEBI" id="CHEBI:137387"/>
        <dbReference type="EC" id="2.1.1.63"/>
    </reaction>
</comment>
<dbReference type="Proteomes" id="UP001225644">
    <property type="component" value="Unassembled WGS sequence"/>
</dbReference>
<comment type="caution">
    <text evidence="8">The sequence shown here is derived from an EMBL/GenBank/DDBJ whole genome shotgun (WGS) entry which is preliminary data.</text>
</comment>
<evidence type="ECO:0000313" key="8">
    <source>
        <dbReference type="EMBL" id="MDQ0286052.1"/>
    </source>
</evidence>